<dbReference type="CDD" id="cd00093">
    <property type="entry name" value="HTH_XRE"/>
    <property type="match status" value="1"/>
</dbReference>
<dbReference type="SUPFAM" id="SSF47413">
    <property type="entry name" value="lambda repressor-like DNA-binding domains"/>
    <property type="match status" value="1"/>
</dbReference>
<dbReference type="RefSeq" id="WP_182299954.1">
    <property type="nucleotide sequence ID" value="NZ_CP041969.1"/>
</dbReference>
<evidence type="ECO:0000313" key="2">
    <source>
        <dbReference type="EMBL" id="QMV43715.1"/>
    </source>
</evidence>
<dbReference type="Pfam" id="PF01381">
    <property type="entry name" value="HTH_3"/>
    <property type="match status" value="1"/>
</dbReference>
<dbReference type="PROSITE" id="PS50943">
    <property type="entry name" value="HTH_CROC1"/>
    <property type="match status" value="1"/>
</dbReference>
<evidence type="ECO:0000259" key="1">
    <source>
        <dbReference type="PROSITE" id="PS50943"/>
    </source>
</evidence>
<accession>A0A7G5C3D1</accession>
<name>A0A7G5C3D1_9BACL</name>
<gene>
    <name evidence="2" type="ORF">FPL14_22990</name>
</gene>
<dbReference type="InterPro" id="IPR001387">
    <property type="entry name" value="Cro/C1-type_HTH"/>
</dbReference>
<dbReference type="GO" id="GO:0003677">
    <property type="term" value="F:DNA binding"/>
    <property type="evidence" value="ECO:0007669"/>
    <property type="project" value="InterPro"/>
</dbReference>
<dbReference type="InterPro" id="IPR010982">
    <property type="entry name" value="Lambda_DNA-bd_dom_sf"/>
</dbReference>
<evidence type="ECO:0000313" key="3">
    <source>
        <dbReference type="Proteomes" id="UP000515679"/>
    </source>
</evidence>
<reference evidence="2 3" key="1">
    <citation type="submission" date="2019-07" db="EMBL/GenBank/DDBJ databases">
        <authorList>
            <person name="Kim J.K."/>
            <person name="Cheong H.-M."/>
            <person name="Choi Y."/>
            <person name="Hwang K.J."/>
            <person name="Lee S."/>
            <person name="Choi C."/>
        </authorList>
    </citation>
    <scope>NUCLEOTIDE SEQUENCE [LARGE SCALE GENOMIC DNA]</scope>
    <source>
        <strain evidence="2 3">KS 22</strain>
    </source>
</reference>
<feature type="domain" description="HTH cro/C1-type" evidence="1">
    <location>
        <begin position="6"/>
        <end position="60"/>
    </location>
</feature>
<dbReference type="KEGG" id="cchl:FPL14_22990"/>
<dbReference type="Proteomes" id="UP000515679">
    <property type="component" value="Chromosome"/>
</dbReference>
<dbReference type="Gene3D" id="1.10.260.40">
    <property type="entry name" value="lambda repressor-like DNA-binding domains"/>
    <property type="match status" value="1"/>
</dbReference>
<protein>
    <submittedName>
        <fullName evidence="2">Helix-turn-helix transcriptional regulator</fullName>
    </submittedName>
</protein>
<dbReference type="AlphaFoldDB" id="A0A7G5C3D1"/>
<keyword evidence="3" id="KW-1185">Reference proteome</keyword>
<organism evidence="2 3">
    <name type="scientific">Cohnella cholangitidis</name>
    <dbReference type="NCBI Taxonomy" id="2598458"/>
    <lineage>
        <taxon>Bacteria</taxon>
        <taxon>Bacillati</taxon>
        <taxon>Bacillota</taxon>
        <taxon>Bacilli</taxon>
        <taxon>Bacillales</taxon>
        <taxon>Paenibacillaceae</taxon>
        <taxon>Cohnella</taxon>
    </lineage>
</organism>
<proteinExistence type="predicted"/>
<dbReference type="EMBL" id="CP041969">
    <property type="protein sequence ID" value="QMV43715.1"/>
    <property type="molecule type" value="Genomic_DNA"/>
</dbReference>
<sequence>MVHENVEKIRTAKGITKTFVANKLELSLQGYRHIASGNVRLDTERLKVIGEVLGEDPAIFLSNELTESVINRLSGKIASTA</sequence>